<keyword evidence="3" id="KW-1185">Reference proteome</keyword>
<keyword evidence="1" id="KW-0812">Transmembrane</keyword>
<dbReference type="OrthoDB" id="1821465at2"/>
<reference evidence="2 3" key="1">
    <citation type="journal article" date="2014" name="PLoS ONE">
        <title>Rumen cellulosomics: divergent fiber-degrading strategies revealed by comparative genome-wide analysis of six ruminococcal strains.</title>
        <authorList>
            <person name="Dassa B."/>
            <person name="Borovok I."/>
            <person name="Ruimy-Israeli V."/>
            <person name="Lamed R."/>
            <person name="Flint H.J."/>
            <person name="Duncan S.H."/>
            <person name="Henrissat B."/>
            <person name="Coutinho P."/>
            <person name="Morrison M."/>
            <person name="Mosoni P."/>
            <person name="Yeoman C.J."/>
            <person name="White B.A."/>
            <person name="Bayer E.A."/>
        </authorList>
    </citation>
    <scope>NUCLEOTIDE SEQUENCE [LARGE SCALE GENOMIC DNA]</scope>
    <source>
        <strain evidence="2 3">007c</strain>
    </source>
</reference>
<comment type="caution">
    <text evidence="2">The sequence shown here is derived from an EMBL/GenBank/DDBJ whole genome shotgun (WGS) entry which is preliminary data.</text>
</comment>
<keyword evidence="1" id="KW-1133">Transmembrane helix</keyword>
<evidence type="ECO:0000256" key="1">
    <source>
        <dbReference type="SAM" id="Phobius"/>
    </source>
</evidence>
<dbReference type="AlphaFoldDB" id="W7UPJ7"/>
<feature type="transmembrane region" description="Helical" evidence="1">
    <location>
        <begin position="54"/>
        <end position="77"/>
    </location>
</feature>
<evidence type="ECO:0000313" key="3">
    <source>
        <dbReference type="Proteomes" id="UP000019365"/>
    </source>
</evidence>
<dbReference type="Proteomes" id="UP000019365">
    <property type="component" value="Unassembled WGS sequence"/>
</dbReference>
<protein>
    <submittedName>
        <fullName evidence="2">Uncharacterized protein</fullName>
    </submittedName>
</protein>
<dbReference type="EMBL" id="ATAX01000026">
    <property type="protein sequence ID" value="EWM53379.1"/>
    <property type="molecule type" value="Genomic_DNA"/>
</dbReference>
<gene>
    <name evidence="2" type="ORF">RF007C_10460</name>
</gene>
<feature type="transmembrane region" description="Helical" evidence="1">
    <location>
        <begin position="89"/>
        <end position="112"/>
    </location>
</feature>
<sequence length="186" mass="21146">MKFAMKMKFVMKVIRIILIILGLICSGVFAYEELVHQDWREKVFAGRYADDRISAVAFMGAMFFFGAASLSLLIKYLREKQKKAAIPGLFLALTWGTAIIVALAFTYGGVGWGHTVSRYKTPDGRHTIYYTSDEIIGSGYKDCYRRTGFLTYEYIFTAEDLDKDVTWGSGSITYHGDEYKYSTYGE</sequence>
<proteinExistence type="predicted"/>
<keyword evidence="1" id="KW-0472">Membrane</keyword>
<evidence type="ECO:0000313" key="2">
    <source>
        <dbReference type="EMBL" id="EWM53379.1"/>
    </source>
</evidence>
<dbReference type="PATRIC" id="fig|1341157.4.peg.2159"/>
<name>W7UPJ7_RUMFL</name>
<organism evidence="2 3">
    <name type="scientific">Ruminococcus flavefaciens 007c</name>
    <dbReference type="NCBI Taxonomy" id="1341157"/>
    <lineage>
        <taxon>Bacteria</taxon>
        <taxon>Bacillati</taxon>
        <taxon>Bacillota</taxon>
        <taxon>Clostridia</taxon>
        <taxon>Eubacteriales</taxon>
        <taxon>Oscillospiraceae</taxon>
        <taxon>Ruminococcus</taxon>
    </lineage>
</organism>
<dbReference type="RefSeq" id="WP_037299751.1">
    <property type="nucleotide sequence ID" value="NZ_ATAX01000026.1"/>
</dbReference>
<accession>W7UPJ7</accession>